<evidence type="ECO:0000313" key="10">
    <source>
        <dbReference type="Proteomes" id="UP000078572"/>
    </source>
</evidence>
<keyword evidence="4" id="KW-1003">Cell membrane</keyword>
<gene>
    <name evidence="9" type="ORF">A9Y76_01530</name>
</gene>
<keyword evidence="5" id="KW-0997">Cell inner membrane</keyword>
<keyword evidence="8" id="KW-0472">Membrane</keyword>
<comment type="subcellular location">
    <subcellularLocation>
        <location evidence="1">Cell membrane</location>
        <topology evidence="1">Peripheral membrane protein</topology>
    </subcellularLocation>
</comment>
<dbReference type="Proteomes" id="UP000078572">
    <property type="component" value="Chromosome 1"/>
</dbReference>
<keyword evidence="10" id="KW-1185">Reference proteome</keyword>
<comment type="similarity">
    <text evidence="2">Belongs to the ABC transporter superfamily.</text>
</comment>
<dbReference type="GO" id="GO:0016887">
    <property type="term" value="F:ATP hydrolysis activity"/>
    <property type="evidence" value="ECO:0007669"/>
    <property type="project" value="InterPro"/>
</dbReference>
<dbReference type="InterPro" id="IPR017871">
    <property type="entry name" value="ABC_transporter-like_CS"/>
</dbReference>
<dbReference type="GO" id="GO:0005886">
    <property type="term" value="C:plasma membrane"/>
    <property type="evidence" value="ECO:0007669"/>
    <property type="project" value="UniProtKB-SubCell"/>
</dbReference>
<evidence type="ECO:0000256" key="8">
    <source>
        <dbReference type="ARBA" id="ARBA00023136"/>
    </source>
</evidence>
<dbReference type="NCBIfam" id="TIGR01184">
    <property type="entry name" value="ntrCD"/>
    <property type="match status" value="1"/>
</dbReference>
<keyword evidence="3" id="KW-0813">Transport</keyword>
<dbReference type="SMART" id="SM00382">
    <property type="entry name" value="AAA"/>
    <property type="match status" value="1"/>
</dbReference>
<dbReference type="InterPro" id="IPR003439">
    <property type="entry name" value="ABC_transporter-like_ATP-bd"/>
</dbReference>
<evidence type="ECO:0000256" key="2">
    <source>
        <dbReference type="ARBA" id="ARBA00005417"/>
    </source>
</evidence>
<dbReference type="RefSeq" id="WP_064801452.1">
    <property type="nucleotide sequence ID" value="NZ_CP016022.1"/>
</dbReference>
<keyword evidence="7 9" id="KW-0067">ATP-binding</keyword>
<dbReference type="InterPro" id="IPR003593">
    <property type="entry name" value="AAA+_ATPase"/>
</dbReference>
<dbReference type="PROSITE" id="PS00211">
    <property type="entry name" value="ABC_TRANSPORTER_1"/>
    <property type="match status" value="1"/>
</dbReference>
<dbReference type="Gene3D" id="3.40.50.300">
    <property type="entry name" value="P-loop containing nucleotide triphosphate hydrolases"/>
    <property type="match status" value="1"/>
</dbReference>
<keyword evidence="6" id="KW-0547">Nucleotide-binding</keyword>
<evidence type="ECO:0000256" key="3">
    <source>
        <dbReference type="ARBA" id="ARBA00022448"/>
    </source>
</evidence>
<dbReference type="InterPro" id="IPR027417">
    <property type="entry name" value="P-loop_NTPase"/>
</dbReference>
<dbReference type="EMBL" id="CP016022">
    <property type="protein sequence ID" value="ANJ71241.1"/>
    <property type="molecule type" value="Genomic_DNA"/>
</dbReference>
<dbReference type="STRING" id="190721.ACS15_0343"/>
<sequence>MSEKFLRIENVGQTFKTKKGAFVALRDIDLTVARGECIALIGHSGCGKSTLLNLIAGLTRPTTGGLILAEREIAGPGPDRAVVFQNHSLLPWLTCFDNVYLAVERVFGKTETKAQLRERTHAALALVGLTHAEQKHPHEISGGMKQRVGIARALSMEPKVLLMDEPFGALDALTRAHLQDELLKIVASTGSTVVMVTHDVDEAVLLADRIVMMTNGPAATIGEVLTVDLPRPRDRMALAEDPTYHTCRTAVLDFLYRKQRHPVAEAA</sequence>
<protein>
    <submittedName>
        <fullName evidence="9">Nitrate ABC transporter ATP-binding protein</fullName>
    </submittedName>
</protein>
<dbReference type="OrthoDB" id="9783039at2"/>
<dbReference type="InterPro" id="IPR005890">
    <property type="entry name" value="NO3_transporter_ATP-bd-like"/>
</dbReference>
<reference evidence="10" key="1">
    <citation type="submission" date="2016-06" db="EMBL/GenBank/DDBJ databases">
        <authorList>
            <person name="Xu Y."/>
            <person name="Nagy A."/>
            <person name="Yan X."/>
            <person name="Kim S.W."/>
            <person name="Haley B."/>
            <person name="Liu N.T."/>
            <person name="Nou X."/>
        </authorList>
    </citation>
    <scope>NUCLEOTIDE SEQUENCE [LARGE SCALE GENOMIC DNA]</scope>
    <source>
        <strain evidence="10">ATCC 49129</strain>
    </source>
</reference>
<dbReference type="GO" id="GO:0005524">
    <property type="term" value="F:ATP binding"/>
    <property type="evidence" value="ECO:0007669"/>
    <property type="project" value="UniProtKB-KW"/>
</dbReference>
<dbReference type="GeneID" id="61524686"/>
<dbReference type="PANTHER" id="PTHR42788">
    <property type="entry name" value="TAURINE IMPORT ATP-BINDING PROTEIN-RELATED"/>
    <property type="match status" value="1"/>
</dbReference>
<accession>A0A191ZT12</accession>
<organism evidence="9 10">
    <name type="scientific">Ralstonia insidiosa</name>
    <dbReference type="NCBI Taxonomy" id="190721"/>
    <lineage>
        <taxon>Bacteria</taxon>
        <taxon>Pseudomonadati</taxon>
        <taxon>Pseudomonadota</taxon>
        <taxon>Betaproteobacteria</taxon>
        <taxon>Burkholderiales</taxon>
        <taxon>Burkholderiaceae</taxon>
        <taxon>Ralstonia</taxon>
    </lineage>
</organism>
<name>A0A191ZT12_9RALS</name>
<evidence type="ECO:0000313" key="9">
    <source>
        <dbReference type="EMBL" id="ANJ71241.1"/>
    </source>
</evidence>
<evidence type="ECO:0000256" key="5">
    <source>
        <dbReference type="ARBA" id="ARBA00022519"/>
    </source>
</evidence>
<dbReference type="AlphaFoldDB" id="A0A191ZT12"/>
<evidence type="ECO:0000256" key="4">
    <source>
        <dbReference type="ARBA" id="ARBA00022475"/>
    </source>
</evidence>
<dbReference type="PANTHER" id="PTHR42788:SF7">
    <property type="entry name" value="NITRATE ABC TRANSPORTER ATP-BINDING PROTEIN"/>
    <property type="match status" value="1"/>
</dbReference>
<dbReference type="SUPFAM" id="SSF52540">
    <property type="entry name" value="P-loop containing nucleoside triphosphate hydrolases"/>
    <property type="match status" value="1"/>
</dbReference>
<dbReference type="GO" id="GO:0015112">
    <property type="term" value="F:nitrate transmembrane transporter activity"/>
    <property type="evidence" value="ECO:0007669"/>
    <property type="project" value="InterPro"/>
</dbReference>
<evidence type="ECO:0000256" key="1">
    <source>
        <dbReference type="ARBA" id="ARBA00004202"/>
    </source>
</evidence>
<proteinExistence type="inferred from homology"/>
<dbReference type="PROSITE" id="PS50893">
    <property type="entry name" value="ABC_TRANSPORTER_2"/>
    <property type="match status" value="1"/>
</dbReference>
<dbReference type="InterPro" id="IPR050166">
    <property type="entry name" value="ABC_transporter_ATP-bind"/>
</dbReference>
<dbReference type="CDD" id="cd03293">
    <property type="entry name" value="ABC_NrtD_SsuB_transporters"/>
    <property type="match status" value="1"/>
</dbReference>
<evidence type="ECO:0000256" key="7">
    <source>
        <dbReference type="ARBA" id="ARBA00022840"/>
    </source>
</evidence>
<evidence type="ECO:0000256" key="6">
    <source>
        <dbReference type="ARBA" id="ARBA00022741"/>
    </source>
</evidence>
<dbReference type="Pfam" id="PF00005">
    <property type="entry name" value="ABC_tran"/>
    <property type="match status" value="1"/>
</dbReference>